<name>A0A9Q1LJN8_9SOLA</name>
<dbReference type="Proteomes" id="UP001152561">
    <property type="component" value="Unassembled WGS sequence"/>
</dbReference>
<proteinExistence type="predicted"/>
<dbReference type="AlphaFoldDB" id="A0A9Q1LJN8"/>
<organism evidence="1 2">
    <name type="scientific">Anisodus acutangulus</name>
    <dbReference type="NCBI Taxonomy" id="402998"/>
    <lineage>
        <taxon>Eukaryota</taxon>
        <taxon>Viridiplantae</taxon>
        <taxon>Streptophyta</taxon>
        <taxon>Embryophyta</taxon>
        <taxon>Tracheophyta</taxon>
        <taxon>Spermatophyta</taxon>
        <taxon>Magnoliopsida</taxon>
        <taxon>eudicotyledons</taxon>
        <taxon>Gunneridae</taxon>
        <taxon>Pentapetalae</taxon>
        <taxon>asterids</taxon>
        <taxon>lamiids</taxon>
        <taxon>Solanales</taxon>
        <taxon>Solanaceae</taxon>
        <taxon>Solanoideae</taxon>
        <taxon>Hyoscyameae</taxon>
        <taxon>Anisodus</taxon>
    </lineage>
</organism>
<evidence type="ECO:0000313" key="1">
    <source>
        <dbReference type="EMBL" id="KAJ8538503.1"/>
    </source>
</evidence>
<reference evidence="2" key="1">
    <citation type="journal article" date="2023" name="Proc. Natl. Acad. Sci. U.S.A.">
        <title>Genomic and structural basis for evolution of tropane alkaloid biosynthesis.</title>
        <authorList>
            <person name="Wanga Y.-J."/>
            <person name="Taina T."/>
            <person name="Yua J.-Y."/>
            <person name="Lia J."/>
            <person name="Xua B."/>
            <person name="Chenc J."/>
            <person name="D'Auriad J.C."/>
            <person name="Huanga J.-P."/>
            <person name="Huanga S.-X."/>
        </authorList>
    </citation>
    <scope>NUCLEOTIDE SEQUENCE [LARGE SCALE GENOMIC DNA]</scope>
    <source>
        <strain evidence="2">cv. KIB-2019</strain>
    </source>
</reference>
<sequence length="76" mass="7969">MASSPAGTEVEGDVGVPVELSSKSVEEIAAQVRESGKTGVHVVQPAERVLSESVEKAEVVHKLFSEVAAALMNHQD</sequence>
<evidence type="ECO:0000313" key="2">
    <source>
        <dbReference type="Proteomes" id="UP001152561"/>
    </source>
</evidence>
<accession>A0A9Q1LJN8</accession>
<protein>
    <submittedName>
        <fullName evidence="1">Uncharacterized protein</fullName>
    </submittedName>
</protein>
<keyword evidence="2" id="KW-1185">Reference proteome</keyword>
<gene>
    <name evidence="1" type="ORF">K7X08_027724</name>
</gene>
<dbReference type="EMBL" id="JAJAGQ010000017">
    <property type="protein sequence ID" value="KAJ8538503.1"/>
    <property type="molecule type" value="Genomic_DNA"/>
</dbReference>
<comment type="caution">
    <text evidence="1">The sequence shown here is derived from an EMBL/GenBank/DDBJ whole genome shotgun (WGS) entry which is preliminary data.</text>
</comment>